<dbReference type="WBParaSite" id="PTRK_0000090200.1">
    <property type="protein sequence ID" value="PTRK_0000090200.1"/>
    <property type="gene ID" value="PTRK_0000090200"/>
</dbReference>
<dbReference type="Pfam" id="PF12068">
    <property type="entry name" value="PH_RBD"/>
    <property type="match status" value="1"/>
</dbReference>
<dbReference type="SUPFAM" id="SSF47923">
    <property type="entry name" value="Ypt/Rab-GAP domain of gyp1p"/>
    <property type="match status" value="2"/>
</dbReference>
<evidence type="ECO:0000256" key="2">
    <source>
        <dbReference type="SAM" id="MobiDB-lite"/>
    </source>
</evidence>
<name>A0A0N4Z206_PARTI</name>
<dbReference type="Proteomes" id="UP000038045">
    <property type="component" value="Unplaced"/>
</dbReference>
<dbReference type="PROSITE" id="PS50086">
    <property type="entry name" value="TBC_RABGAP"/>
    <property type="match status" value="1"/>
</dbReference>
<dbReference type="GO" id="GO:0005737">
    <property type="term" value="C:cytoplasm"/>
    <property type="evidence" value="ECO:0007669"/>
    <property type="project" value="UniProtKB-ARBA"/>
</dbReference>
<evidence type="ECO:0000256" key="1">
    <source>
        <dbReference type="ARBA" id="ARBA00022468"/>
    </source>
</evidence>
<evidence type="ECO:0000259" key="3">
    <source>
        <dbReference type="PROSITE" id="PS50086"/>
    </source>
</evidence>
<dbReference type="AlphaFoldDB" id="A0A0N4Z206"/>
<dbReference type="PANTHER" id="PTHR22957:SF502">
    <property type="entry name" value="SMALL G PROTEIN SIGNALING MODULATOR 2-RELATED"/>
    <property type="match status" value="1"/>
</dbReference>
<organism evidence="4 5">
    <name type="scientific">Parastrongyloides trichosuri</name>
    <name type="common">Possum-specific nematode worm</name>
    <dbReference type="NCBI Taxonomy" id="131310"/>
    <lineage>
        <taxon>Eukaryota</taxon>
        <taxon>Metazoa</taxon>
        <taxon>Ecdysozoa</taxon>
        <taxon>Nematoda</taxon>
        <taxon>Chromadorea</taxon>
        <taxon>Rhabditida</taxon>
        <taxon>Tylenchina</taxon>
        <taxon>Panagrolaimomorpha</taxon>
        <taxon>Strongyloidoidea</taxon>
        <taxon>Strongyloididae</taxon>
        <taxon>Parastrongyloides</taxon>
    </lineage>
</organism>
<dbReference type="FunFam" id="1.10.8.270:FF:000064">
    <property type="entry name" value="Small G protein-signaling modulator 1b"/>
    <property type="match status" value="1"/>
</dbReference>
<dbReference type="Gene3D" id="1.10.472.80">
    <property type="entry name" value="Ypt/Rab-GAP domain of gyp1p, domain 3"/>
    <property type="match status" value="1"/>
</dbReference>
<protein>
    <submittedName>
        <fullName evidence="5">Rab-GAP TBC domain-containing protein</fullName>
    </submittedName>
</protein>
<dbReference type="PANTHER" id="PTHR22957">
    <property type="entry name" value="TBC1 DOMAIN FAMILY MEMBER GTPASE-ACTIVATING PROTEIN"/>
    <property type="match status" value="1"/>
</dbReference>
<keyword evidence="4" id="KW-1185">Reference proteome</keyword>
<dbReference type="STRING" id="131310.A0A0N4Z206"/>
<reference evidence="5" key="1">
    <citation type="submission" date="2017-02" db="UniProtKB">
        <authorList>
            <consortium name="WormBaseParasite"/>
        </authorList>
    </citation>
    <scope>IDENTIFICATION</scope>
</reference>
<dbReference type="InterPro" id="IPR021935">
    <property type="entry name" value="SGSM1/2_RBD"/>
</dbReference>
<dbReference type="InterPro" id="IPR035969">
    <property type="entry name" value="Rab-GAP_TBC_sf"/>
</dbReference>
<proteinExistence type="predicted"/>
<feature type="domain" description="Rab-GAP TBC" evidence="3">
    <location>
        <begin position="463"/>
        <end position="743"/>
    </location>
</feature>
<dbReference type="GO" id="GO:0005096">
    <property type="term" value="F:GTPase activator activity"/>
    <property type="evidence" value="ECO:0007669"/>
    <property type="project" value="UniProtKB-KW"/>
</dbReference>
<keyword evidence="1" id="KW-0343">GTPase activation</keyword>
<feature type="compositionally biased region" description="Basic and acidic residues" evidence="2">
    <location>
        <begin position="1"/>
        <end position="20"/>
    </location>
</feature>
<dbReference type="Gene3D" id="2.30.29.230">
    <property type="match status" value="1"/>
</dbReference>
<sequence length="819" mass="95109">MTSLSEMDKRDENEFLKENNKMSNDGDNLKTDGENDSIVTTSYSITASSVNKTPKSNRRPPLSMIRTRGSVIKSADSFINTSSPSGREFVYSLHQNNKLTLLYGKNNVSIPSYDDKDKILKGYLSLHREFCGNVVVKWTPNELMNLNNTSQSTGTSTTTSSGGSVTTQTAFPFTSSTTLVHHNPIDILILAKNVISFNMKNIAYLHVHQNDDIGVSTIVFIDNDGSQEASFSFMNSSNLIQFIGTLESCIEPLYKLDPPMIENKETQEKMLPKLRKKTSNTIPSKPPSSVSDEEDKKILVNDYVFRIIVNTQYKKKLIDEKVKGKLQNCIHSSINSNSNNNNNQNSYTSFEAPKSAPAYLTNKDQKSKDNNVVINDNVTTNINNALIFMKHRILSRAFIGWLNYCKHLKAVRENLLNIVNIKSIDFYDNNYGTVNREYWEYLRKNKEDKELWNTFVGKVYNDGIDHDIRKEAWLYLLKVINWNEEIEERREEFESKYKKDKLCWLEIENIVIQRDKEAFISARMRHFNCTSGNEEDDSECNSINSHQYDGSCNFSDVFNEDIENGRINNKNNIYDDSQSLEKNQEEEDLINNFGTNLHRIEKDVERCDRSNSFFKKQNNLKKLKNIMCSYVWRNLDEGYVQGMCDIAAPLLVIFEDEVIVLECFSKLMERMRLNFPQEIGMDNNFKYLRHLVEVTDPELFSMIMAHGDFTHLYFSYRWFLLDFKRELNYEGVYKLWETIWASNEGLSKNFQLFFALSLLTSNRYIIIENSMDFTDVIKFFNDMAEKHDTQKLIDIARCHLKDFRKFIIDNCSNDVSKEE</sequence>
<feature type="region of interest" description="Disordered" evidence="2">
    <location>
        <begin position="1"/>
        <end position="35"/>
    </location>
</feature>
<evidence type="ECO:0000313" key="5">
    <source>
        <dbReference type="WBParaSite" id="PTRK_0000090200.1"/>
    </source>
</evidence>
<accession>A0A0N4Z206</accession>
<dbReference type="SMART" id="SM00164">
    <property type="entry name" value="TBC"/>
    <property type="match status" value="1"/>
</dbReference>
<dbReference type="InterPro" id="IPR000195">
    <property type="entry name" value="Rab-GAP-TBC_dom"/>
</dbReference>
<dbReference type="Pfam" id="PF00566">
    <property type="entry name" value="RabGAP-TBC"/>
    <property type="match status" value="1"/>
</dbReference>
<evidence type="ECO:0000313" key="4">
    <source>
        <dbReference type="Proteomes" id="UP000038045"/>
    </source>
</evidence>
<dbReference type="Gene3D" id="1.10.8.270">
    <property type="entry name" value="putative rabgap domain of human tbc1 domain family member 14 like domains"/>
    <property type="match status" value="1"/>
</dbReference>